<comment type="subunit">
    <text evidence="15">Homohexamer. Forms a ring that surrounds DNA.</text>
</comment>
<dbReference type="Gene3D" id="3.30.980.40">
    <property type="match status" value="1"/>
</dbReference>
<dbReference type="InterPro" id="IPR050206">
    <property type="entry name" value="FtsK/SpoIIIE/SftA"/>
</dbReference>
<dbReference type="Pfam" id="PF13491">
    <property type="entry name" value="FtsK_4TM"/>
    <property type="match status" value="1"/>
</dbReference>
<dbReference type="InterPro" id="IPR036388">
    <property type="entry name" value="WH-like_DNA-bd_sf"/>
</dbReference>
<evidence type="ECO:0000256" key="17">
    <source>
        <dbReference type="SAM" id="MobiDB-lite"/>
    </source>
</evidence>
<evidence type="ECO:0000256" key="7">
    <source>
        <dbReference type="ARBA" id="ARBA00022741"/>
    </source>
</evidence>
<dbReference type="InterPro" id="IPR036390">
    <property type="entry name" value="WH_DNA-bd_sf"/>
</dbReference>
<dbReference type="GO" id="GO:0007059">
    <property type="term" value="P:chromosome segregation"/>
    <property type="evidence" value="ECO:0007669"/>
    <property type="project" value="UniProtKB-KW"/>
</dbReference>
<dbReference type="InterPro" id="IPR041027">
    <property type="entry name" value="FtsK_alpha"/>
</dbReference>
<gene>
    <name evidence="20" type="ORF">JQU52_00500</name>
</gene>
<dbReference type="InterPro" id="IPR027417">
    <property type="entry name" value="P-loop_NTPase"/>
</dbReference>
<keyword evidence="12 18" id="KW-0472">Membrane</keyword>
<sequence length="788" mass="85465">MAEPKKKTAATPPRKPRGVVKNDQRRAPHLMNLINDGFWLLALMLSAYVALTLASFTMDDPAWSRSIEHERAPHNLGGVFGAYLADIGYYIFGLSVWWWLAAAAVWLYHSFRPRTRAEDADNKPYHLGWAAAGLALLLLCSPLLEALLWPQQLNHSLPVGAGGLIGQLLASGISHILGLSGSLLLILVLMVLGVSLLLQVSWLTLIEKAGAQVEWLWFKLIRKPHRYIRELPQAKASRRMVKQARAITAAEVEPVAGSSSNRKAVPVRTQAEPAVQRDLFDANADTDATPTGDNAAEPGLIRLPELALLSTPPTTTAEVNPEQLQLTAERIEAKLKEFGVAVEVTSATAGPVITRYEIEPAQGVKGSQIVNLSKDLARSLSLQSVRVVETIAGKSSMGIELPNDTRQNVMLAEILNAQVFQQAASTLTVALGKDIAGAPVVADLAKMPHLLVAGTTGSGKSVGVNGMIVSLLYRAQPDEVRFIMVDPKMLELSVYEGIPHLLAPVVTDMKEAAQALNWCVAEMEKRYRLLAHVGVRNIGGFNDKVLAAKQDGKPLVNPFSLNPDQPEPLEKLPFIVVVIDELADLMMVEGKKVEQQIARLAQKARAAGIHLILATQRPSVDVITGLIKANIPTRLSFQVSSKIDSRTILDQMGAESLLGKGDMLFLPPGHAEPTRLHGAFVADEEVHRIVAYIKRQAPPQYIDGLLSGEAALETGNLVSPNADSDEMFDQAVAFVLDTRKTSISSLQRHLRIGYNRAANLMEALETAGIVSPAELGGSRRILAHKDNV</sequence>
<feature type="transmembrane region" description="Helical" evidence="18">
    <location>
        <begin position="129"/>
        <end position="149"/>
    </location>
</feature>
<keyword evidence="5" id="KW-0132">Cell division</keyword>
<dbReference type="Pfam" id="PF17854">
    <property type="entry name" value="FtsK_alpha"/>
    <property type="match status" value="1"/>
</dbReference>
<dbReference type="Gene3D" id="3.40.50.300">
    <property type="entry name" value="P-loop containing nucleotide triphosphate hydrolases"/>
    <property type="match status" value="1"/>
</dbReference>
<evidence type="ECO:0000259" key="19">
    <source>
        <dbReference type="PROSITE" id="PS50901"/>
    </source>
</evidence>
<evidence type="ECO:0000313" key="21">
    <source>
        <dbReference type="Proteomes" id="UP000653156"/>
    </source>
</evidence>
<dbReference type="Pfam" id="PF01580">
    <property type="entry name" value="FtsK_SpoIIIE"/>
    <property type="match status" value="1"/>
</dbReference>
<dbReference type="CDD" id="cd01127">
    <property type="entry name" value="TrwB_TraG_TraD_VirD4"/>
    <property type="match status" value="1"/>
</dbReference>
<evidence type="ECO:0000256" key="18">
    <source>
        <dbReference type="SAM" id="Phobius"/>
    </source>
</evidence>
<dbReference type="KEGG" id="ptes:JQU52_00500"/>
<evidence type="ECO:0000256" key="1">
    <source>
        <dbReference type="ARBA" id="ARBA00004533"/>
    </source>
</evidence>
<dbReference type="GO" id="GO:0003677">
    <property type="term" value="F:DNA binding"/>
    <property type="evidence" value="ECO:0007669"/>
    <property type="project" value="UniProtKB-KW"/>
</dbReference>
<dbReference type="RefSeq" id="WP_379060903.1">
    <property type="nucleotide sequence ID" value="NZ_CP069798.1"/>
</dbReference>
<comment type="similarity">
    <text evidence="3">Belongs to the FtsK/SpoIIIE/SftA family.</text>
</comment>
<dbReference type="SUPFAM" id="SSF52540">
    <property type="entry name" value="P-loop containing nucleoside triphosphate hydrolases"/>
    <property type="match status" value="1"/>
</dbReference>
<protein>
    <submittedName>
        <fullName evidence="20">DNA translocase FtsK 4TM domain-containing protein</fullName>
    </submittedName>
</protein>
<evidence type="ECO:0000256" key="10">
    <source>
        <dbReference type="ARBA" id="ARBA00022989"/>
    </source>
</evidence>
<accession>A0A892ZFT4</accession>
<organism evidence="20 21">
    <name type="scientific">Paralysiella testudinis</name>
    <dbReference type="NCBI Taxonomy" id="2809020"/>
    <lineage>
        <taxon>Bacteria</taxon>
        <taxon>Pseudomonadati</taxon>
        <taxon>Pseudomonadota</taxon>
        <taxon>Betaproteobacteria</taxon>
        <taxon>Neisseriales</taxon>
        <taxon>Neisseriaceae</taxon>
        <taxon>Paralysiella</taxon>
    </lineage>
</organism>
<dbReference type="FunFam" id="3.40.50.300:FF:000209">
    <property type="entry name" value="Cell division protein FtsK"/>
    <property type="match status" value="1"/>
</dbReference>
<dbReference type="GO" id="GO:0005886">
    <property type="term" value="C:plasma membrane"/>
    <property type="evidence" value="ECO:0007669"/>
    <property type="project" value="UniProtKB-SubCell"/>
</dbReference>
<dbReference type="Proteomes" id="UP000653156">
    <property type="component" value="Chromosome"/>
</dbReference>
<dbReference type="PANTHER" id="PTHR22683:SF41">
    <property type="entry name" value="DNA TRANSLOCASE FTSK"/>
    <property type="match status" value="1"/>
</dbReference>
<dbReference type="SMART" id="SM00843">
    <property type="entry name" value="Ftsk_gamma"/>
    <property type="match status" value="1"/>
</dbReference>
<evidence type="ECO:0000256" key="13">
    <source>
        <dbReference type="ARBA" id="ARBA00023306"/>
    </source>
</evidence>
<feature type="transmembrane region" description="Helical" evidence="18">
    <location>
        <begin position="38"/>
        <end position="58"/>
    </location>
</feature>
<evidence type="ECO:0000256" key="11">
    <source>
        <dbReference type="ARBA" id="ARBA00023125"/>
    </source>
</evidence>
<evidence type="ECO:0000256" key="2">
    <source>
        <dbReference type="ARBA" id="ARBA00004651"/>
    </source>
</evidence>
<comment type="function">
    <text evidence="14">Essential cell division protein that coordinates cell division and chromosome segregation. The N-terminus is involved in assembly of the cell-division machinery. The C-terminus functions as a DNA motor that moves dsDNA in an ATP-dependent manner towards the dif recombination site, which is located within the replication terminus region. Translocation stops specifically at Xer-dif sites, where FtsK interacts with the Xer recombinase, allowing activation of chromosome unlinking by recombination. FtsK orienting polar sequences (KOPS) guide the direction of DNA translocation. FtsK can remove proteins from DNA as it translocates, but translocation stops specifically at XerCD-dif site, thereby preventing removal of XerC and XerD from dif.</text>
</comment>
<keyword evidence="13" id="KW-0131">Cell cycle</keyword>
<dbReference type="GO" id="GO:0005524">
    <property type="term" value="F:ATP binding"/>
    <property type="evidence" value="ECO:0007669"/>
    <property type="project" value="UniProtKB-UniRule"/>
</dbReference>
<feature type="binding site" evidence="16">
    <location>
        <begin position="454"/>
        <end position="461"/>
    </location>
    <ligand>
        <name>ATP</name>
        <dbReference type="ChEBI" id="CHEBI:30616"/>
    </ligand>
</feature>
<dbReference type="SUPFAM" id="SSF46785">
    <property type="entry name" value="Winged helix' DNA-binding domain"/>
    <property type="match status" value="1"/>
</dbReference>
<feature type="transmembrane region" description="Helical" evidence="18">
    <location>
        <begin position="155"/>
        <end position="177"/>
    </location>
</feature>
<evidence type="ECO:0000256" key="6">
    <source>
        <dbReference type="ARBA" id="ARBA00022692"/>
    </source>
</evidence>
<keyword evidence="8" id="KW-0159">Chromosome partition</keyword>
<dbReference type="InterPro" id="IPR018541">
    <property type="entry name" value="Ftsk_gamma"/>
</dbReference>
<evidence type="ECO:0000256" key="16">
    <source>
        <dbReference type="PROSITE-ProRule" id="PRU00289"/>
    </source>
</evidence>
<feature type="transmembrane region" description="Helical" evidence="18">
    <location>
        <begin position="87"/>
        <end position="108"/>
    </location>
</feature>
<dbReference type="AlphaFoldDB" id="A0A892ZFT4"/>
<proteinExistence type="inferred from homology"/>
<keyword evidence="6 18" id="KW-0812">Transmembrane</keyword>
<keyword evidence="10 18" id="KW-1133">Transmembrane helix</keyword>
<dbReference type="EMBL" id="CP069798">
    <property type="protein sequence ID" value="QRQ81961.1"/>
    <property type="molecule type" value="Genomic_DNA"/>
</dbReference>
<keyword evidence="11" id="KW-0238">DNA-binding</keyword>
<keyword evidence="7 16" id="KW-0547">Nucleotide-binding</keyword>
<evidence type="ECO:0000256" key="4">
    <source>
        <dbReference type="ARBA" id="ARBA00022475"/>
    </source>
</evidence>
<evidence type="ECO:0000256" key="5">
    <source>
        <dbReference type="ARBA" id="ARBA00022618"/>
    </source>
</evidence>
<dbReference type="InterPro" id="IPR002543">
    <property type="entry name" value="FtsK_dom"/>
</dbReference>
<feature type="region of interest" description="Disordered" evidence="17">
    <location>
        <begin position="1"/>
        <end position="21"/>
    </location>
</feature>
<feature type="domain" description="FtsK" evidence="19">
    <location>
        <begin position="437"/>
        <end position="646"/>
    </location>
</feature>
<dbReference type="Gene3D" id="1.10.10.10">
    <property type="entry name" value="Winged helix-like DNA-binding domain superfamily/Winged helix DNA-binding domain"/>
    <property type="match status" value="1"/>
</dbReference>
<keyword evidence="4" id="KW-1003">Cell membrane</keyword>
<comment type="subcellular location">
    <subcellularLocation>
        <location evidence="1">Cell inner membrane</location>
    </subcellularLocation>
    <subcellularLocation>
        <location evidence="2">Cell membrane</location>
        <topology evidence="2">Multi-pass membrane protein</topology>
    </subcellularLocation>
</comment>
<evidence type="ECO:0000256" key="8">
    <source>
        <dbReference type="ARBA" id="ARBA00022829"/>
    </source>
</evidence>
<evidence type="ECO:0000256" key="15">
    <source>
        <dbReference type="ARBA" id="ARBA00025923"/>
    </source>
</evidence>
<dbReference type="InterPro" id="IPR025199">
    <property type="entry name" value="FtsK_4TM"/>
</dbReference>
<dbReference type="Pfam" id="PF09397">
    <property type="entry name" value="FtsK_gamma"/>
    <property type="match status" value="1"/>
</dbReference>
<dbReference type="PANTHER" id="PTHR22683">
    <property type="entry name" value="SPORULATION PROTEIN RELATED"/>
    <property type="match status" value="1"/>
</dbReference>
<reference evidence="20" key="1">
    <citation type="submission" date="2021-02" db="EMBL/GenBank/DDBJ databases">
        <title>Neisseriaceae sp. 26B isolated from the cloaca of a Common Toad-headed Turtle (Mesoclemmys nasuta).</title>
        <authorList>
            <person name="Spergser J."/>
            <person name="Busse H.-J."/>
        </authorList>
    </citation>
    <scope>NUCLEOTIDE SEQUENCE</scope>
    <source>
        <strain evidence="20">26B</strain>
    </source>
</reference>
<evidence type="ECO:0000256" key="14">
    <source>
        <dbReference type="ARBA" id="ARBA00024784"/>
    </source>
</evidence>
<evidence type="ECO:0000256" key="12">
    <source>
        <dbReference type="ARBA" id="ARBA00023136"/>
    </source>
</evidence>
<keyword evidence="21" id="KW-1185">Reference proteome</keyword>
<evidence type="ECO:0000256" key="9">
    <source>
        <dbReference type="ARBA" id="ARBA00022840"/>
    </source>
</evidence>
<name>A0A892ZFT4_9NEIS</name>
<dbReference type="GO" id="GO:0051301">
    <property type="term" value="P:cell division"/>
    <property type="evidence" value="ECO:0007669"/>
    <property type="project" value="UniProtKB-KW"/>
</dbReference>
<keyword evidence="9 16" id="KW-0067">ATP-binding</keyword>
<dbReference type="PROSITE" id="PS50901">
    <property type="entry name" value="FTSK"/>
    <property type="match status" value="1"/>
</dbReference>
<feature type="transmembrane region" description="Helical" evidence="18">
    <location>
        <begin position="184"/>
        <end position="205"/>
    </location>
</feature>
<evidence type="ECO:0000256" key="3">
    <source>
        <dbReference type="ARBA" id="ARBA00006474"/>
    </source>
</evidence>
<evidence type="ECO:0000313" key="20">
    <source>
        <dbReference type="EMBL" id="QRQ81961.1"/>
    </source>
</evidence>